<feature type="active site" description="Proton donor/acceptor" evidence="14">
    <location>
        <position position="384"/>
    </location>
</feature>
<feature type="domain" description="Peptidase M14" evidence="16">
    <location>
        <begin position="123"/>
        <end position="418"/>
    </location>
</feature>
<evidence type="ECO:0000256" key="6">
    <source>
        <dbReference type="ARBA" id="ARBA00022670"/>
    </source>
</evidence>
<dbReference type="Gene3D" id="3.30.70.340">
    <property type="entry name" value="Metallocarboxypeptidase-like"/>
    <property type="match status" value="1"/>
</dbReference>
<dbReference type="SUPFAM" id="SSF54897">
    <property type="entry name" value="Protease propeptides/inhibitors"/>
    <property type="match status" value="1"/>
</dbReference>
<proteinExistence type="inferred from homology"/>
<evidence type="ECO:0000256" key="8">
    <source>
        <dbReference type="ARBA" id="ARBA00022729"/>
    </source>
</evidence>
<dbReference type="FunFam" id="3.30.70.340:FF:000002">
    <property type="entry name" value="Carboxypeptidase A"/>
    <property type="match status" value="1"/>
</dbReference>
<sequence length="419" mass="47215">MAVLRLVLLAALLGLCLAEKKRYDGYKVFRITPSDDFQVKSLFRLKPLLEDKTVDFWTNPLQIGNTVDLMVAPEDQEDVEELLTQQGMHLSVWISDVQKLIDESTPEEEEKNIAGLSGFNYETYHSTNTILQWVKDMASENSDIASSQKIGSSYQGRELRILKISRGGSNKPILWLMSGVHAREWLSPATQLKMVDMLVDGYRRGDSEIVNLLNNVDFYFLPMANPDGYEYSRNSDRLWRKTRSPAPGFCTGTDPNRNWDDHWNDPNSNTNPCSQTYRGSSAFSEKEVKAISNYILSVRSRVKVFIDMHCYSQMWLNPYGWTTTLPGNYNNQKSLADSAVAALRAVNGLRFTTGSVARVLYAAPGSSIDWAYSKAGIPYSYTPELRDKGNYGFVAPKSEIIKSANEVFAAFKVVAKKIA</sequence>
<evidence type="ECO:0000256" key="12">
    <source>
        <dbReference type="ARBA" id="ARBA00023157"/>
    </source>
</evidence>
<dbReference type="KEGG" id="aplc:110984856"/>
<dbReference type="PROSITE" id="PS52035">
    <property type="entry name" value="PEPTIDASE_M14"/>
    <property type="match status" value="1"/>
</dbReference>
<dbReference type="InterPro" id="IPR057246">
    <property type="entry name" value="CARBOXYPEPT_ZN_1"/>
</dbReference>
<organism evidence="17 18">
    <name type="scientific">Acanthaster planci</name>
    <name type="common">Crown-of-thorns starfish</name>
    <dbReference type="NCBI Taxonomy" id="133434"/>
    <lineage>
        <taxon>Eukaryota</taxon>
        <taxon>Metazoa</taxon>
        <taxon>Echinodermata</taxon>
        <taxon>Eleutherozoa</taxon>
        <taxon>Asterozoa</taxon>
        <taxon>Asteroidea</taxon>
        <taxon>Valvatacea</taxon>
        <taxon>Valvatida</taxon>
        <taxon>Acanthasteridae</taxon>
        <taxon>Acanthaster</taxon>
    </lineage>
</organism>
<dbReference type="PRINTS" id="PR00765">
    <property type="entry name" value="CRBOXYPTASEA"/>
</dbReference>
<evidence type="ECO:0000256" key="11">
    <source>
        <dbReference type="ARBA" id="ARBA00023049"/>
    </source>
</evidence>
<keyword evidence="11" id="KW-0482">Metalloprotease</keyword>
<dbReference type="OrthoDB" id="3626597at2759"/>
<dbReference type="InterPro" id="IPR000834">
    <property type="entry name" value="Peptidase_M14"/>
</dbReference>
<keyword evidence="7" id="KW-0479">Metal-binding</keyword>
<evidence type="ECO:0000256" key="5">
    <source>
        <dbReference type="ARBA" id="ARBA00022645"/>
    </source>
</evidence>
<dbReference type="RefSeq" id="XP_022101123.1">
    <property type="nucleotide sequence ID" value="XM_022245431.1"/>
</dbReference>
<dbReference type="Proteomes" id="UP000694845">
    <property type="component" value="Unplaced"/>
</dbReference>
<dbReference type="Pfam" id="PF00246">
    <property type="entry name" value="Peptidase_M14"/>
    <property type="match status" value="1"/>
</dbReference>
<keyword evidence="9" id="KW-0378">Hydrolase</keyword>
<reference evidence="18" key="1">
    <citation type="submission" date="2025-08" db="UniProtKB">
        <authorList>
            <consortium name="RefSeq"/>
        </authorList>
    </citation>
    <scope>IDENTIFICATION</scope>
</reference>
<accession>A0A8B7Z656</accession>
<dbReference type="Gene3D" id="3.40.630.10">
    <property type="entry name" value="Zn peptidases"/>
    <property type="match status" value="1"/>
</dbReference>
<evidence type="ECO:0000256" key="7">
    <source>
        <dbReference type="ARBA" id="ARBA00022723"/>
    </source>
</evidence>
<dbReference type="GO" id="GO:0004181">
    <property type="term" value="F:metallocarboxypeptidase activity"/>
    <property type="evidence" value="ECO:0007669"/>
    <property type="project" value="InterPro"/>
</dbReference>
<dbReference type="InterPro" id="IPR003146">
    <property type="entry name" value="M14A_act_pep"/>
</dbReference>
<evidence type="ECO:0000256" key="14">
    <source>
        <dbReference type="PROSITE-ProRule" id="PRU01379"/>
    </source>
</evidence>
<comment type="cofactor">
    <cofactor evidence="1">
        <name>Zn(2+)</name>
        <dbReference type="ChEBI" id="CHEBI:29105"/>
    </cofactor>
</comment>
<dbReference type="InterPro" id="IPR036990">
    <property type="entry name" value="M14A-like_propep"/>
</dbReference>
<evidence type="ECO:0000313" key="17">
    <source>
        <dbReference type="Proteomes" id="UP000694845"/>
    </source>
</evidence>
<evidence type="ECO:0000256" key="4">
    <source>
        <dbReference type="ARBA" id="ARBA00022525"/>
    </source>
</evidence>
<dbReference type="PANTHER" id="PTHR11705">
    <property type="entry name" value="PROTEASE FAMILY M14 CARBOXYPEPTIDASE A,B"/>
    <property type="match status" value="1"/>
</dbReference>
<dbReference type="AlphaFoldDB" id="A0A8B7Z656"/>
<dbReference type="GO" id="GO:0005615">
    <property type="term" value="C:extracellular space"/>
    <property type="evidence" value="ECO:0007669"/>
    <property type="project" value="TreeGrafter"/>
</dbReference>
<dbReference type="SMART" id="SM00631">
    <property type="entry name" value="Zn_pept"/>
    <property type="match status" value="1"/>
</dbReference>
<evidence type="ECO:0000256" key="2">
    <source>
        <dbReference type="ARBA" id="ARBA00004613"/>
    </source>
</evidence>
<feature type="chain" id="PRO_5034222908" evidence="15">
    <location>
        <begin position="19"/>
        <end position="419"/>
    </location>
</feature>
<dbReference type="PROSITE" id="PS00132">
    <property type="entry name" value="CARBOXYPEPT_ZN_1"/>
    <property type="match status" value="1"/>
</dbReference>
<keyword evidence="6" id="KW-0645">Protease</keyword>
<comment type="similarity">
    <text evidence="3 14">Belongs to the peptidase M14 family.</text>
</comment>
<keyword evidence="4" id="KW-0964">Secreted</keyword>
<name>A0A8B7Z656_ACAPL</name>
<keyword evidence="8 15" id="KW-0732">Signal</keyword>
<dbReference type="CDD" id="cd03860">
    <property type="entry name" value="M14_CP_A-B_like"/>
    <property type="match status" value="1"/>
</dbReference>
<feature type="signal peptide" evidence="15">
    <location>
        <begin position="1"/>
        <end position="18"/>
    </location>
</feature>
<evidence type="ECO:0000256" key="3">
    <source>
        <dbReference type="ARBA" id="ARBA00005988"/>
    </source>
</evidence>
<evidence type="ECO:0000256" key="15">
    <source>
        <dbReference type="SAM" id="SignalP"/>
    </source>
</evidence>
<protein>
    <submittedName>
        <fullName evidence="18">Carboxypeptidase B-like isoform X1</fullName>
    </submittedName>
</protein>
<evidence type="ECO:0000313" key="18">
    <source>
        <dbReference type="RefSeq" id="XP_022101123.1"/>
    </source>
</evidence>
<dbReference type="FunFam" id="3.40.630.10:FF:000040">
    <property type="entry name" value="zinc carboxypeptidase"/>
    <property type="match status" value="1"/>
</dbReference>
<dbReference type="GO" id="GO:0006508">
    <property type="term" value="P:proteolysis"/>
    <property type="evidence" value="ECO:0007669"/>
    <property type="project" value="UniProtKB-KW"/>
</dbReference>
<keyword evidence="5" id="KW-0121">Carboxypeptidase</keyword>
<evidence type="ECO:0000256" key="1">
    <source>
        <dbReference type="ARBA" id="ARBA00001947"/>
    </source>
</evidence>
<evidence type="ECO:0000256" key="10">
    <source>
        <dbReference type="ARBA" id="ARBA00022833"/>
    </source>
</evidence>
<dbReference type="OMA" id="CTETHRG"/>
<comment type="subcellular location">
    <subcellularLocation>
        <location evidence="2">Secreted</location>
    </subcellularLocation>
</comment>
<evidence type="ECO:0000259" key="16">
    <source>
        <dbReference type="PROSITE" id="PS52035"/>
    </source>
</evidence>
<dbReference type="Pfam" id="PF02244">
    <property type="entry name" value="Propep_M14"/>
    <property type="match status" value="1"/>
</dbReference>
<comment type="function">
    <text evidence="13">Involved in the digestion of the blood meal.</text>
</comment>
<gene>
    <name evidence="18" type="primary">LOC110984856</name>
</gene>
<dbReference type="GeneID" id="110984856"/>
<keyword evidence="12" id="KW-1015">Disulfide bond</keyword>
<dbReference type="SUPFAM" id="SSF53187">
    <property type="entry name" value="Zn-dependent exopeptidases"/>
    <property type="match status" value="1"/>
</dbReference>
<evidence type="ECO:0000256" key="13">
    <source>
        <dbReference type="ARBA" id="ARBA00057299"/>
    </source>
</evidence>
<dbReference type="GO" id="GO:0008270">
    <property type="term" value="F:zinc ion binding"/>
    <property type="evidence" value="ECO:0007669"/>
    <property type="project" value="InterPro"/>
</dbReference>
<dbReference type="PANTHER" id="PTHR11705:SF91">
    <property type="entry name" value="FI01817P-RELATED"/>
    <property type="match status" value="1"/>
</dbReference>
<keyword evidence="17" id="KW-1185">Reference proteome</keyword>
<evidence type="ECO:0000256" key="9">
    <source>
        <dbReference type="ARBA" id="ARBA00022801"/>
    </source>
</evidence>
<keyword evidence="10" id="KW-0862">Zinc</keyword>